<dbReference type="RefSeq" id="XP_005819204.1">
    <property type="nucleotide sequence ID" value="XM_005819147.1"/>
</dbReference>
<sequence>MGTAAACSEHVSCGLVEDALVLLHEALDALPHIEQRLALQPVDHGVKVLDHRVLPLDIPSAWRSAVAVVHEVLRDVED</sequence>
<dbReference type="AlphaFoldDB" id="L1I8K3"/>
<evidence type="ECO:0000313" key="2">
    <source>
        <dbReference type="EnsemblProtists" id="EKX32224"/>
    </source>
</evidence>
<dbReference type="KEGG" id="gtt:GUITHDRAFT_121612"/>
<evidence type="ECO:0000313" key="1">
    <source>
        <dbReference type="EMBL" id="EKX32224.1"/>
    </source>
</evidence>
<dbReference type="GeneID" id="17288945"/>
<dbReference type="Proteomes" id="UP000011087">
    <property type="component" value="Unassembled WGS sequence"/>
</dbReference>
<dbReference type="EMBL" id="JH993204">
    <property type="protein sequence ID" value="EKX32224.1"/>
    <property type="molecule type" value="Genomic_DNA"/>
</dbReference>
<dbReference type="HOGENOM" id="CLU_2627166_0_0_1"/>
<reference evidence="1 3" key="1">
    <citation type="journal article" date="2012" name="Nature">
        <title>Algal genomes reveal evolutionary mosaicism and the fate of nucleomorphs.</title>
        <authorList>
            <consortium name="DOE Joint Genome Institute"/>
            <person name="Curtis B.A."/>
            <person name="Tanifuji G."/>
            <person name="Burki F."/>
            <person name="Gruber A."/>
            <person name="Irimia M."/>
            <person name="Maruyama S."/>
            <person name="Arias M.C."/>
            <person name="Ball S.G."/>
            <person name="Gile G.H."/>
            <person name="Hirakawa Y."/>
            <person name="Hopkins J.F."/>
            <person name="Kuo A."/>
            <person name="Rensing S.A."/>
            <person name="Schmutz J."/>
            <person name="Symeonidi A."/>
            <person name="Elias M."/>
            <person name="Eveleigh R.J."/>
            <person name="Herman E.K."/>
            <person name="Klute M.J."/>
            <person name="Nakayama T."/>
            <person name="Obornik M."/>
            <person name="Reyes-Prieto A."/>
            <person name="Armbrust E.V."/>
            <person name="Aves S.J."/>
            <person name="Beiko R.G."/>
            <person name="Coutinho P."/>
            <person name="Dacks J.B."/>
            <person name="Durnford D.G."/>
            <person name="Fast N.M."/>
            <person name="Green B.R."/>
            <person name="Grisdale C.J."/>
            <person name="Hempel F."/>
            <person name="Henrissat B."/>
            <person name="Hoppner M.P."/>
            <person name="Ishida K."/>
            <person name="Kim E."/>
            <person name="Koreny L."/>
            <person name="Kroth P.G."/>
            <person name="Liu Y."/>
            <person name="Malik S.B."/>
            <person name="Maier U.G."/>
            <person name="McRose D."/>
            <person name="Mock T."/>
            <person name="Neilson J.A."/>
            <person name="Onodera N.T."/>
            <person name="Poole A.M."/>
            <person name="Pritham E.J."/>
            <person name="Richards T.A."/>
            <person name="Rocap G."/>
            <person name="Roy S.W."/>
            <person name="Sarai C."/>
            <person name="Schaack S."/>
            <person name="Shirato S."/>
            <person name="Slamovits C.H."/>
            <person name="Spencer D.F."/>
            <person name="Suzuki S."/>
            <person name="Worden A.Z."/>
            <person name="Zauner S."/>
            <person name="Barry K."/>
            <person name="Bell C."/>
            <person name="Bharti A.K."/>
            <person name="Crow J.A."/>
            <person name="Grimwood J."/>
            <person name="Kramer R."/>
            <person name="Lindquist E."/>
            <person name="Lucas S."/>
            <person name="Salamov A."/>
            <person name="McFadden G.I."/>
            <person name="Lane C.E."/>
            <person name="Keeling P.J."/>
            <person name="Gray M.W."/>
            <person name="Grigoriev I.V."/>
            <person name="Archibald J.M."/>
        </authorList>
    </citation>
    <scope>NUCLEOTIDE SEQUENCE</scope>
    <source>
        <strain evidence="1 3">CCMP2712</strain>
    </source>
</reference>
<dbReference type="PaxDb" id="55529-EKX32224"/>
<protein>
    <submittedName>
        <fullName evidence="1 2">Uncharacterized protein</fullName>
    </submittedName>
</protein>
<accession>L1I8K3</accession>
<name>L1I8K3_GUITC</name>
<gene>
    <name evidence="1" type="ORF">GUITHDRAFT_121612</name>
</gene>
<keyword evidence="3" id="KW-1185">Reference proteome</keyword>
<dbReference type="EnsemblProtists" id="EKX32224">
    <property type="protein sequence ID" value="EKX32224"/>
    <property type="gene ID" value="GUITHDRAFT_121612"/>
</dbReference>
<proteinExistence type="predicted"/>
<evidence type="ECO:0000313" key="3">
    <source>
        <dbReference type="Proteomes" id="UP000011087"/>
    </source>
</evidence>
<reference evidence="2" key="3">
    <citation type="submission" date="2016-03" db="UniProtKB">
        <authorList>
            <consortium name="EnsemblProtists"/>
        </authorList>
    </citation>
    <scope>IDENTIFICATION</scope>
</reference>
<organism evidence="1">
    <name type="scientific">Guillardia theta (strain CCMP2712)</name>
    <name type="common">Cryptophyte</name>
    <dbReference type="NCBI Taxonomy" id="905079"/>
    <lineage>
        <taxon>Eukaryota</taxon>
        <taxon>Cryptophyceae</taxon>
        <taxon>Pyrenomonadales</taxon>
        <taxon>Geminigeraceae</taxon>
        <taxon>Guillardia</taxon>
    </lineage>
</organism>
<reference evidence="3" key="2">
    <citation type="submission" date="2012-11" db="EMBL/GenBank/DDBJ databases">
        <authorList>
            <person name="Kuo A."/>
            <person name="Curtis B.A."/>
            <person name="Tanifuji G."/>
            <person name="Burki F."/>
            <person name="Gruber A."/>
            <person name="Irimia M."/>
            <person name="Maruyama S."/>
            <person name="Arias M.C."/>
            <person name="Ball S.G."/>
            <person name="Gile G.H."/>
            <person name="Hirakawa Y."/>
            <person name="Hopkins J.F."/>
            <person name="Rensing S.A."/>
            <person name="Schmutz J."/>
            <person name="Symeonidi A."/>
            <person name="Elias M."/>
            <person name="Eveleigh R.J."/>
            <person name="Herman E.K."/>
            <person name="Klute M.J."/>
            <person name="Nakayama T."/>
            <person name="Obornik M."/>
            <person name="Reyes-Prieto A."/>
            <person name="Armbrust E.V."/>
            <person name="Aves S.J."/>
            <person name="Beiko R.G."/>
            <person name="Coutinho P."/>
            <person name="Dacks J.B."/>
            <person name="Durnford D.G."/>
            <person name="Fast N.M."/>
            <person name="Green B.R."/>
            <person name="Grisdale C."/>
            <person name="Hempe F."/>
            <person name="Henrissat B."/>
            <person name="Hoppner M.P."/>
            <person name="Ishida K.-I."/>
            <person name="Kim E."/>
            <person name="Koreny L."/>
            <person name="Kroth P.G."/>
            <person name="Liu Y."/>
            <person name="Malik S.-B."/>
            <person name="Maier U.G."/>
            <person name="McRose D."/>
            <person name="Mock T."/>
            <person name="Neilson J.A."/>
            <person name="Onodera N.T."/>
            <person name="Poole A.M."/>
            <person name="Pritham E.J."/>
            <person name="Richards T.A."/>
            <person name="Rocap G."/>
            <person name="Roy S.W."/>
            <person name="Sarai C."/>
            <person name="Schaack S."/>
            <person name="Shirato S."/>
            <person name="Slamovits C.H."/>
            <person name="Spencer D.F."/>
            <person name="Suzuki S."/>
            <person name="Worden A.Z."/>
            <person name="Zauner S."/>
            <person name="Barry K."/>
            <person name="Bell C."/>
            <person name="Bharti A.K."/>
            <person name="Crow J.A."/>
            <person name="Grimwood J."/>
            <person name="Kramer R."/>
            <person name="Lindquist E."/>
            <person name="Lucas S."/>
            <person name="Salamov A."/>
            <person name="McFadden G.I."/>
            <person name="Lane C.E."/>
            <person name="Keeling P.J."/>
            <person name="Gray M.W."/>
            <person name="Grigoriev I.V."/>
            <person name="Archibald J.M."/>
        </authorList>
    </citation>
    <scope>NUCLEOTIDE SEQUENCE</scope>
    <source>
        <strain evidence="3">CCMP2712</strain>
    </source>
</reference>